<dbReference type="NCBIfam" id="TIGR00290">
    <property type="entry name" value="MJ0570_dom"/>
    <property type="match status" value="1"/>
</dbReference>
<sequence length="661" mass="73645">MMKCVAEGHQIVALANLKPLDQDELDSYMYQTVGHQAIDLYAEAMGLPLFRQTIKGTALGIGRDYLPQEADEVEDLYELLQRVKNELEIEAVAVGAILSDYQRVRVENVCLRLGITPLAYLWRCQQAPLLQEMVDCGVEAIIIKVAALGLNPDHLGLTLREILPHMQHMERKYGLNVCGEGGEYETFTLDCPLFYNKIVIDEKEIVIHSADAFAPVGYLRFHKFHLVDKSDHRSQAERVQGLSLTTSQTLLTRLKQEQKDACLDDDTYLSEPALPTSSVIESLQHCVADTGTYFCLGCITAYTDLSLAESAGRALDVLRDEVEKLGAQLSDVFSVCLHVKKMSDFAAINAVYKTYFSINPPVRVCVQACLPDNVLFQLDCQGQKMSAQVRRTMHVQGVSHWAPANIGPYSQATVVDGKVYVAGQIPLVAGSMTLATGGIRMQSCLSLQHVSSILDAMCPGTTVLNVLLAVCYVVHHDFIAAAKQQWQLVCTMKAELQRAKLGTCEEYRPLMQYVVLPALPRDASIEWQVYSTSSPVSITETEEEIRQDGVWVQSRGLTSTDNPNVFSAETNVFLQSKHENLDCSKVVSACLRCYRTLMTRLRKDWSDVPLLRVFFCVDIFSYQHVYNAFQKELQDSGSFSAFSLVPALRLADPSQCLALCH</sequence>
<evidence type="ECO:0000256" key="4">
    <source>
        <dbReference type="ARBA" id="ARBA00018426"/>
    </source>
</evidence>
<dbReference type="Gene3D" id="3.90.1490.10">
    <property type="entry name" value="putative n-type atp pyrophosphatase, domain 2"/>
    <property type="match status" value="1"/>
</dbReference>
<dbReference type="CDD" id="cd01994">
    <property type="entry name" value="AANH_PF0828-like"/>
    <property type="match status" value="1"/>
</dbReference>
<evidence type="ECO:0000256" key="7">
    <source>
        <dbReference type="ARBA" id="ARBA00022840"/>
    </source>
</evidence>
<dbReference type="InterPro" id="IPR006175">
    <property type="entry name" value="YjgF/YER057c/UK114"/>
</dbReference>
<keyword evidence="7" id="KW-0067">ATP-binding</keyword>
<dbReference type="SUPFAM" id="SSF55298">
    <property type="entry name" value="YjgF-like"/>
    <property type="match status" value="2"/>
</dbReference>
<dbReference type="CDD" id="cd06156">
    <property type="entry name" value="eu_AANH_C_2"/>
    <property type="match status" value="1"/>
</dbReference>
<dbReference type="GO" id="GO:0017178">
    <property type="term" value="F:diphthine-ammonia ligase activity"/>
    <property type="evidence" value="ECO:0007669"/>
    <property type="project" value="UniProtKB-EC"/>
</dbReference>
<feature type="domain" description="Diphthamide synthase" evidence="13">
    <location>
        <begin position="20"/>
        <end position="213"/>
    </location>
</feature>
<accession>A0A2T7P016</accession>
<gene>
    <name evidence="14" type="ORF">C0Q70_14421</name>
</gene>
<evidence type="ECO:0000256" key="5">
    <source>
        <dbReference type="ARBA" id="ARBA00022598"/>
    </source>
</evidence>
<evidence type="ECO:0000259" key="13">
    <source>
        <dbReference type="Pfam" id="PF01902"/>
    </source>
</evidence>
<keyword evidence="6" id="KW-0547">Nucleotide-binding</keyword>
<dbReference type="GO" id="GO:0017183">
    <property type="term" value="P:protein histidyl modification to diphthamide"/>
    <property type="evidence" value="ECO:0007669"/>
    <property type="project" value="UniProtKB-UniPathway"/>
</dbReference>
<evidence type="ECO:0000256" key="11">
    <source>
        <dbReference type="ARBA" id="ARBA00032849"/>
    </source>
</evidence>
<dbReference type="Gene3D" id="3.30.1330.40">
    <property type="entry name" value="RutC-like"/>
    <property type="match status" value="2"/>
</dbReference>
<dbReference type="EMBL" id="PZQS01000008">
    <property type="protein sequence ID" value="PVD26743.1"/>
    <property type="molecule type" value="Genomic_DNA"/>
</dbReference>
<dbReference type="GO" id="GO:0005524">
    <property type="term" value="F:ATP binding"/>
    <property type="evidence" value="ECO:0007669"/>
    <property type="project" value="UniProtKB-KW"/>
</dbReference>
<comment type="caution">
    <text evidence="14">The sequence shown here is derived from an EMBL/GenBank/DDBJ whole genome shotgun (WGS) entry which is preliminary data.</text>
</comment>
<keyword evidence="5" id="KW-0436">Ligase</keyword>
<evidence type="ECO:0000256" key="3">
    <source>
        <dbReference type="ARBA" id="ARBA00012089"/>
    </source>
</evidence>
<proteinExistence type="inferred from homology"/>
<dbReference type="SUPFAM" id="SSF52402">
    <property type="entry name" value="Adenine nucleotide alpha hydrolases-like"/>
    <property type="match status" value="1"/>
</dbReference>
<dbReference type="InterPro" id="IPR030662">
    <property type="entry name" value="DPH6/MJ0570"/>
</dbReference>
<dbReference type="UniPathway" id="UPA00559"/>
<dbReference type="InterPro" id="IPR002761">
    <property type="entry name" value="Diphthami_syn_dom"/>
</dbReference>
<keyword evidence="15" id="KW-1185">Reference proteome</keyword>
<organism evidence="14 15">
    <name type="scientific">Pomacea canaliculata</name>
    <name type="common">Golden apple snail</name>
    <dbReference type="NCBI Taxonomy" id="400727"/>
    <lineage>
        <taxon>Eukaryota</taxon>
        <taxon>Metazoa</taxon>
        <taxon>Spiralia</taxon>
        <taxon>Lophotrochozoa</taxon>
        <taxon>Mollusca</taxon>
        <taxon>Gastropoda</taxon>
        <taxon>Caenogastropoda</taxon>
        <taxon>Architaenioglossa</taxon>
        <taxon>Ampullarioidea</taxon>
        <taxon>Ampullariidae</taxon>
        <taxon>Pomacea</taxon>
    </lineage>
</organism>
<evidence type="ECO:0000256" key="1">
    <source>
        <dbReference type="ARBA" id="ARBA00005156"/>
    </source>
</evidence>
<comment type="pathway">
    <text evidence="1">Protein modification; peptidyl-diphthamide biosynthesis.</text>
</comment>
<dbReference type="InterPro" id="IPR014729">
    <property type="entry name" value="Rossmann-like_a/b/a_fold"/>
</dbReference>
<dbReference type="FunFam" id="3.40.50.620:FF:000145">
    <property type="entry name" value="ATP-binding domain containing protein"/>
    <property type="match status" value="1"/>
</dbReference>
<evidence type="ECO:0000313" key="14">
    <source>
        <dbReference type="EMBL" id="PVD26743.1"/>
    </source>
</evidence>
<comment type="similarity">
    <text evidence="2">Belongs to the Diphthine--ammonia ligase family.</text>
</comment>
<evidence type="ECO:0000256" key="6">
    <source>
        <dbReference type="ARBA" id="ARBA00022741"/>
    </source>
</evidence>
<dbReference type="Pfam" id="PF01042">
    <property type="entry name" value="Ribonuc_L-PSP"/>
    <property type="match status" value="2"/>
</dbReference>
<dbReference type="Pfam" id="PF01902">
    <property type="entry name" value="Diphthami_syn_2"/>
    <property type="match status" value="1"/>
</dbReference>
<dbReference type="Gene3D" id="3.40.50.620">
    <property type="entry name" value="HUPs"/>
    <property type="match status" value="1"/>
</dbReference>
<evidence type="ECO:0000256" key="8">
    <source>
        <dbReference type="ARBA" id="ARBA00029814"/>
    </source>
</evidence>
<evidence type="ECO:0000313" key="15">
    <source>
        <dbReference type="Proteomes" id="UP000245119"/>
    </source>
</evidence>
<comment type="catalytic activity">
    <reaction evidence="12">
        <text>diphthine-[translation elongation factor 2] + NH4(+) + ATP = diphthamide-[translation elongation factor 2] + AMP + diphosphate + H(+)</text>
        <dbReference type="Rhea" id="RHEA:19753"/>
        <dbReference type="Rhea" id="RHEA-COMP:10172"/>
        <dbReference type="Rhea" id="RHEA-COMP:10174"/>
        <dbReference type="ChEBI" id="CHEBI:15378"/>
        <dbReference type="ChEBI" id="CHEBI:16692"/>
        <dbReference type="ChEBI" id="CHEBI:28938"/>
        <dbReference type="ChEBI" id="CHEBI:30616"/>
        <dbReference type="ChEBI" id="CHEBI:33019"/>
        <dbReference type="ChEBI" id="CHEBI:82696"/>
        <dbReference type="ChEBI" id="CHEBI:456215"/>
        <dbReference type="EC" id="6.3.1.14"/>
    </reaction>
</comment>
<dbReference type="EC" id="6.3.1.14" evidence="3"/>
<evidence type="ECO:0000256" key="10">
    <source>
        <dbReference type="ARBA" id="ARBA00031552"/>
    </source>
</evidence>
<evidence type="ECO:0000256" key="2">
    <source>
        <dbReference type="ARBA" id="ARBA00008496"/>
    </source>
</evidence>
<dbReference type="FunFam" id="3.30.1330.40:FF:000010">
    <property type="entry name" value="Diphthine--ammonia ligase"/>
    <property type="match status" value="1"/>
</dbReference>
<dbReference type="FunFam" id="3.90.1490.10:FF:000001">
    <property type="entry name" value="Diphthine--ammonia ligase"/>
    <property type="match status" value="1"/>
</dbReference>
<reference evidence="14 15" key="1">
    <citation type="submission" date="2018-04" db="EMBL/GenBank/DDBJ databases">
        <title>The genome of golden apple snail Pomacea canaliculata provides insight into stress tolerance and invasive adaptation.</title>
        <authorList>
            <person name="Liu C."/>
            <person name="Liu B."/>
            <person name="Ren Y."/>
            <person name="Zhang Y."/>
            <person name="Wang H."/>
            <person name="Li S."/>
            <person name="Jiang F."/>
            <person name="Yin L."/>
            <person name="Zhang G."/>
            <person name="Qian W."/>
            <person name="Fan W."/>
        </authorList>
    </citation>
    <scope>NUCLEOTIDE SEQUENCE [LARGE SCALE GENOMIC DNA]</scope>
    <source>
        <strain evidence="14">SZHN2017</strain>
        <tissue evidence="14">Muscle</tissue>
    </source>
</reference>
<dbReference type="STRING" id="400727.A0A2T7P016"/>
<dbReference type="AlphaFoldDB" id="A0A2T7P016"/>
<name>A0A2T7P016_POMCA</name>
<protein>
    <recommendedName>
        <fullName evidence="4">Diphthine--ammonia ligase</fullName>
        <ecNumber evidence="3">6.3.1.14</ecNumber>
    </recommendedName>
    <alternativeName>
        <fullName evidence="9">ATP-binding domain-containing protein 4</fullName>
    </alternativeName>
    <alternativeName>
        <fullName evidence="8">Diphthamide synthase</fullName>
    </alternativeName>
    <alternativeName>
        <fullName evidence="10">Diphthamide synthetase</fullName>
    </alternativeName>
    <alternativeName>
        <fullName evidence="11">Protein DPH6 homolog</fullName>
    </alternativeName>
</protein>
<evidence type="ECO:0000256" key="12">
    <source>
        <dbReference type="ARBA" id="ARBA00048108"/>
    </source>
</evidence>
<dbReference type="InterPro" id="IPR035959">
    <property type="entry name" value="RutC-like_sf"/>
</dbReference>
<dbReference type="PANTHER" id="PTHR12196">
    <property type="entry name" value="DOMAIN OF UNKNOWN FUNCTION 71 DUF71 -CONTAINING PROTEIN"/>
    <property type="match status" value="1"/>
</dbReference>
<dbReference type="Proteomes" id="UP000245119">
    <property type="component" value="Linkage Group LG8"/>
</dbReference>
<dbReference type="PANTHER" id="PTHR12196:SF2">
    <property type="entry name" value="DIPHTHINE--AMMONIA LIGASE"/>
    <property type="match status" value="1"/>
</dbReference>
<dbReference type="OrthoDB" id="686384at2759"/>
<evidence type="ECO:0000256" key="9">
    <source>
        <dbReference type="ARBA" id="ARBA00031202"/>
    </source>
</evidence>